<keyword evidence="1" id="KW-1133">Transmembrane helix</keyword>
<evidence type="ECO:0000256" key="1">
    <source>
        <dbReference type="SAM" id="Phobius"/>
    </source>
</evidence>
<keyword evidence="1" id="KW-0812">Transmembrane</keyword>
<dbReference type="Proteomes" id="UP001420932">
    <property type="component" value="Unassembled WGS sequence"/>
</dbReference>
<dbReference type="AlphaFoldDB" id="A0AAP0Q1K3"/>
<accession>A0AAP0Q1K3</accession>
<gene>
    <name evidence="2" type="ORF">Syun_004755</name>
</gene>
<reference evidence="2 3" key="1">
    <citation type="submission" date="2024-01" db="EMBL/GenBank/DDBJ databases">
        <title>Genome assemblies of Stephania.</title>
        <authorList>
            <person name="Yang L."/>
        </authorList>
    </citation>
    <scope>NUCLEOTIDE SEQUENCE [LARGE SCALE GENOMIC DNA]</scope>
    <source>
        <strain evidence="2">YNDBR</strain>
        <tissue evidence="2">Leaf</tissue>
    </source>
</reference>
<comment type="caution">
    <text evidence="2">The sequence shown here is derived from an EMBL/GenBank/DDBJ whole genome shotgun (WGS) entry which is preliminary data.</text>
</comment>
<sequence length="469" mass="51859">MQGWTKIAVAALPAALLVILIIFFIHRWCSSKQRREFEEATRRRAQADQSLQSGITRLHLAYENGKMNHRSQAFRRGSLSVKPFFNWADHPSLITEAVEHGWSRFAFTGSMPSSCPSNTRSALLGLCAPYDLHGRERGVEISWEVCSGSADFVQKLRLKKSNSVMGSNPSSSASCVTKTVLPLPGPHLGNSSFPQEAYFEITILSCRGDGVVHDENIGKDKENRRREGEKAKLIRENIDQKNAQSDSLLHVSSNGGNKSVDEYKEESKSNAVMLSLGLTLGGSLPSKLPGTYPGSIGFNSDGSVYLDESRVGKSRDSDWMWIQSKSEEGVLHSEFRATACHTLQIRGILNPLYPTLAANMDVAVLVNFGQSAFKYAQANAQRTANPCFTGPLANPTAAPAALGYEDSRELFSMGRIDAEWLNRCTTKSSSHQTFSDKGTLDFDEESENEFFEIVLDNWRSPSQSCWNKV</sequence>
<keyword evidence="3" id="KW-1185">Reference proteome</keyword>
<dbReference type="PANTHER" id="PTHR44991">
    <property type="entry name" value="IMMUNOGLOBULIN SUPERFAMILY MEMBER 5"/>
    <property type="match status" value="1"/>
</dbReference>
<dbReference type="PANTHER" id="PTHR44991:SF1">
    <property type="entry name" value="IMMUNOGLOBULIN SUPERFAMILY MEMBER 5"/>
    <property type="match status" value="1"/>
</dbReference>
<protein>
    <submittedName>
        <fullName evidence="2">Uncharacterized protein</fullName>
    </submittedName>
</protein>
<proteinExistence type="predicted"/>
<evidence type="ECO:0000313" key="3">
    <source>
        <dbReference type="Proteomes" id="UP001420932"/>
    </source>
</evidence>
<name>A0AAP0Q1K3_9MAGN</name>
<dbReference type="EMBL" id="JBBNAF010000002">
    <property type="protein sequence ID" value="KAK9163853.1"/>
    <property type="molecule type" value="Genomic_DNA"/>
</dbReference>
<evidence type="ECO:0000313" key="2">
    <source>
        <dbReference type="EMBL" id="KAK9163853.1"/>
    </source>
</evidence>
<keyword evidence="1" id="KW-0472">Membrane</keyword>
<feature type="transmembrane region" description="Helical" evidence="1">
    <location>
        <begin position="6"/>
        <end position="25"/>
    </location>
</feature>
<organism evidence="2 3">
    <name type="scientific">Stephania yunnanensis</name>
    <dbReference type="NCBI Taxonomy" id="152371"/>
    <lineage>
        <taxon>Eukaryota</taxon>
        <taxon>Viridiplantae</taxon>
        <taxon>Streptophyta</taxon>
        <taxon>Embryophyta</taxon>
        <taxon>Tracheophyta</taxon>
        <taxon>Spermatophyta</taxon>
        <taxon>Magnoliopsida</taxon>
        <taxon>Ranunculales</taxon>
        <taxon>Menispermaceae</taxon>
        <taxon>Menispermoideae</taxon>
        <taxon>Cissampelideae</taxon>
        <taxon>Stephania</taxon>
    </lineage>
</organism>